<evidence type="ECO:0000313" key="2">
    <source>
        <dbReference type="Proteomes" id="UP000011668"/>
    </source>
</evidence>
<dbReference type="EMBL" id="AFRT01006396">
    <property type="protein sequence ID" value="ELU35498.1"/>
    <property type="molecule type" value="Genomic_DNA"/>
</dbReference>
<organism evidence="1 2">
    <name type="scientific">Thanatephorus cucumeris (strain AG1-IA)</name>
    <name type="common">Rice sheath blight fungus</name>
    <name type="synonym">Rhizoctonia solani</name>
    <dbReference type="NCBI Taxonomy" id="983506"/>
    <lineage>
        <taxon>Eukaryota</taxon>
        <taxon>Fungi</taxon>
        <taxon>Dikarya</taxon>
        <taxon>Basidiomycota</taxon>
        <taxon>Agaricomycotina</taxon>
        <taxon>Agaricomycetes</taxon>
        <taxon>Cantharellales</taxon>
        <taxon>Ceratobasidiaceae</taxon>
        <taxon>Rhizoctonia</taxon>
        <taxon>Rhizoctonia solani AG-1</taxon>
    </lineage>
</organism>
<proteinExistence type="predicted"/>
<comment type="caution">
    <text evidence="1">The sequence shown here is derived from an EMBL/GenBank/DDBJ whole genome shotgun (WGS) entry which is preliminary data.</text>
</comment>
<dbReference type="Proteomes" id="UP000011668">
    <property type="component" value="Unassembled WGS sequence"/>
</dbReference>
<gene>
    <name evidence="1" type="ORF">AG1IA_10472</name>
</gene>
<name>L8WFD7_THACA</name>
<accession>L8WFD7</accession>
<keyword evidence="2" id="KW-1185">Reference proteome</keyword>
<dbReference type="HOGENOM" id="CLU_2723941_0_0_1"/>
<dbReference type="AlphaFoldDB" id="L8WFD7"/>
<reference evidence="1 2" key="1">
    <citation type="journal article" date="2013" name="Nat. Commun.">
        <title>The evolution and pathogenic mechanisms of the rice sheath blight pathogen.</title>
        <authorList>
            <person name="Zheng A."/>
            <person name="Lin R."/>
            <person name="Xu L."/>
            <person name="Qin P."/>
            <person name="Tang C."/>
            <person name="Ai P."/>
            <person name="Zhang D."/>
            <person name="Liu Y."/>
            <person name="Sun Z."/>
            <person name="Feng H."/>
            <person name="Wang Y."/>
            <person name="Chen Y."/>
            <person name="Liang X."/>
            <person name="Fu R."/>
            <person name="Li Q."/>
            <person name="Zhang J."/>
            <person name="Yu X."/>
            <person name="Xie Z."/>
            <person name="Ding L."/>
            <person name="Guan P."/>
            <person name="Tang J."/>
            <person name="Liang Y."/>
            <person name="Wang S."/>
            <person name="Deng Q."/>
            <person name="Li S."/>
            <person name="Zhu J."/>
            <person name="Wang L."/>
            <person name="Liu H."/>
            <person name="Li P."/>
        </authorList>
    </citation>
    <scope>NUCLEOTIDE SEQUENCE [LARGE SCALE GENOMIC DNA]</scope>
    <source>
        <strain evidence="2">AG-1 IA</strain>
    </source>
</reference>
<evidence type="ECO:0000313" key="1">
    <source>
        <dbReference type="EMBL" id="ELU35498.1"/>
    </source>
</evidence>
<sequence>MGSPALAACRLGRSCLPARGRPSCATCCRSFRAKHPCRVVMCTPAPRPPVRPISHNLAWRLATTGHTRRPSE</sequence>
<protein>
    <submittedName>
        <fullName evidence="1">Uncharacterized protein</fullName>
    </submittedName>
</protein>